<dbReference type="GeneID" id="18758047"/>
<organism evidence="2 3">
    <name type="scientific">Marssonina brunnea f. sp. multigermtubi (strain MB_m1)</name>
    <name type="common">Marssonina leaf spot fungus</name>
    <dbReference type="NCBI Taxonomy" id="1072389"/>
    <lineage>
        <taxon>Eukaryota</taxon>
        <taxon>Fungi</taxon>
        <taxon>Dikarya</taxon>
        <taxon>Ascomycota</taxon>
        <taxon>Pezizomycotina</taxon>
        <taxon>Leotiomycetes</taxon>
        <taxon>Helotiales</taxon>
        <taxon>Drepanopezizaceae</taxon>
        <taxon>Drepanopeziza</taxon>
    </lineage>
</organism>
<evidence type="ECO:0000259" key="1">
    <source>
        <dbReference type="PROSITE" id="PS50800"/>
    </source>
</evidence>
<name>K1WRB8_MARBU</name>
<dbReference type="KEGG" id="mbe:MBM_02112"/>
<keyword evidence="3" id="KW-1185">Reference proteome</keyword>
<dbReference type="InParanoid" id="K1WRB8"/>
<dbReference type="PROSITE" id="PS50800">
    <property type="entry name" value="SAP"/>
    <property type="match status" value="1"/>
</dbReference>
<accession>K1WRB8</accession>
<dbReference type="STRING" id="1072389.K1WRB8"/>
<sequence>MQYLRQMTSREIREALSIRGMDTTGTRPVITARLQAKLLEDDKQYPPVQEEMRRVVTVEAALVNGQRDFDTLTLRVPVVGSSFDDYAIVLNEKRTNIDYKRDIINFPSGVGPMFQAMDRDLLQFNKIESIMVEDISFADFVLEDRVEARYRDLLSELFKSLTNLKEIIVFTEGRPRTHDEAYGEFSKSYRGYSIDDLDAQDHLSEDPVHWIVKYFAKDVYTVMPGGTCGTDLDVLLDSYAQETGTEELHKDVQSTGPATVQILTLALRDADAKAGEAIMPDSAALRTENLRGPVGFALRFADCITVDPYKAEYMPCPAGSWCYGNGKNELFRGLDESISKAGCGDEHGESMGLGKRQ</sequence>
<dbReference type="OrthoDB" id="2161780at2759"/>
<evidence type="ECO:0000313" key="3">
    <source>
        <dbReference type="Proteomes" id="UP000006753"/>
    </source>
</evidence>
<dbReference type="Proteomes" id="UP000006753">
    <property type="component" value="Unassembled WGS sequence"/>
</dbReference>
<feature type="domain" description="SAP" evidence="1">
    <location>
        <begin position="4"/>
        <end position="38"/>
    </location>
</feature>
<reference evidence="2 3" key="1">
    <citation type="journal article" date="2012" name="BMC Genomics">
        <title>Sequencing the genome of Marssonina brunnea reveals fungus-poplar co-evolution.</title>
        <authorList>
            <person name="Zhu S."/>
            <person name="Cao Y.-Z."/>
            <person name="Jiang C."/>
            <person name="Tan B.-Y."/>
            <person name="Wang Z."/>
            <person name="Feng S."/>
            <person name="Zhang L."/>
            <person name="Su X.-H."/>
            <person name="Brejova B."/>
            <person name="Vinar T."/>
            <person name="Xu M."/>
            <person name="Wang M.-X."/>
            <person name="Zhang S.-G."/>
            <person name="Huang M.-R."/>
            <person name="Wu R."/>
            <person name="Zhou Y."/>
        </authorList>
    </citation>
    <scope>NUCLEOTIDE SEQUENCE [LARGE SCALE GENOMIC DNA]</scope>
    <source>
        <strain evidence="2 3">MB_m1</strain>
    </source>
</reference>
<dbReference type="EMBL" id="JH921430">
    <property type="protein sequence ID" value="EKD20160.1"/>
    <property type="molecule type" value="Genomic_DNA"/>
</dbReference>
<protein>
    <recommendedName>
        <fullName evidence="1">SAP domain-containing protein</fullName>
    </recommendedName>
</protein>
<gene>
    <name evidence="2" type="ORF">MBM_02112</name>
</gene>
<dbReference type="AlphaFoldDB" id="K1WRB8"/>
<evidence type="ECO:0000313" key="2">
    <source>
        <dbReference type="EMBL" id="EKD20160.1"/>
    </source>
</evidence>
<dbReference type="HOGENOM" id="CLU_776284_0_0_1"/>
<dbReference type="InterPro" id="IPR003034">
    <property type="entry name" value="SAP_dom"/>
</dbReference>
<proteinExistence type="predicted"/>